<organism evidence="5 6">
    <name type="scientific">Halolactibacillus halophilus</name>
    <dbReference type="NCBI Taxonomy" id="306540"/>
    <lineage>
        <taxon>Bacteria</taxon>
        <taxon>Bacillati</taxon>
        <taxon>Bacillota</taxon>
        <taxon>Bacilli</taxon>
        <taxon>Bacillales</taxon>
        <taxon>Bacillaceae</taxon>
        <taxon>Halolactibacillus</taxon>
    </lineage>
</organism>
<dbReference type="PANTHER" id="PTHR30305:SF3">
    <property type="entry name" value="PROTEIN YJDM"/>
    <property type="match status" value="1"/>
</dbReference>
<dbReference type="InterPro" id="IPR004624">
    <property type="entry name" value="YjdM"/>
</dbReference>
<feature type="domain" description="Protein YjdM N-terminal" evidence="3">
    <location>
        <begin position="4"/>
        <end position="29"/>
    </location>
</feature>
<dbReference type="OrthoDB" id="9810131at2"/>
<dbReference type="InterPro" id="IPR013988">
    <property type="entry name" value="YjdM_C"/>
</dbReference>
<reference evidence="4 7" key="2">
    <citation type="submission" date="2019-07" db="EMBL/GenBank/DDBJ databases">
        <title>Whole genome shotgun sequence of Halolactibacillus halophilus NBRC 100868.</title>
        <authorList>
            <person name="Hosoyama A."/>
            <person name="Uohara A."/>
            <person name="Ohji S."/>
            <person name="Ichikawa N."/>
        </authorList>
    </citation>
    <scope>NUCLEOTIDE SEQUENCE [LARGE SCALE GENOMIC DNA]</scope>
    <source>
        <strain evidence="4 7">NBRC 100868</strain>
    </source>
</reference>
<sequence length="106" mass="11555">MHECPSCGSEYGYDDGVAYNCPECGHVWTEESLKEAEIKDAVGNVLSTGDDVTLITDVKLGKDTIKRGTKAKGIRILDEPHNGHDIDGKVDKFGSIYLKSSIVKKL</sequence>
<dbReference type="Pfam" id="PF03831">
    <property type="entry name" value="YjdM"/>
    <property type="match status" value="1"/>
</dbReference>
<evidence type="ECO:0000313" key="7">
    <source>
        <dbReference type="Proteomes" id="UP000321547"/>
    </source>
</evidence>
<protein>
    <submittedName>
        <fullName evidence="5">Phosphonoacetate hydrolase</fullName>
    </submittedName>
</protein>
<feature type="domain" description="Protein YjdM C-terminal" evidence="2">
    <location>
        <begin position="38"/>
        <end position="105"/>
    </location>
</feature>
<evidence type="ECO:0000313" key="6">
    <source>
        <dbReference type="Proteomes" id="UP000242243"/>
    </source>
</evidence>
<dbReference type="EMBL" id="FOXC01000011">
    <property type="protein sequence ID" value="SFP26216.1"/>
    <property type="molecule type" value="Genomic_DNA"/>
</dbReference>
<evidence type="ECO:0000313" key="5">
    <source>
        <dbReference type="EMBL" id="SFP26216.1"/>
    </source>
</evidence>
<dbReference type="AlphaFoldDB" id="A0A1I5NY45"/>
<dbReference type="Gene3D" id="2.20.25.10">
    <property type="match status" value="1"/>
</dbReference>
<evidence type="ECO:0000259" key="2">
    <source>
        <dbReference type="Pfam" id="PF03831"/>
    </source>
</evidence>
<reference evidence="5 6" key="1">
    <citation type="submission" date="2016-10" db="EMBL/GenBank/DDBJ databases">
        <authorList>
            <person name="de Groot N.N."/>
        </authorList>
    </citation>
    <scope>NUCLEOTIDE SEQUENCE [LARGE SCALE GENOMIC DNA]</scope>
    <source>
        <strain evidence="5 6">DSM 17073</strain>
    </source>
</reference>
<gene>
    <name evidence="4" type="ORF">HHA03_10150</name>
    <name evidence="5" type="ORF">SAMN05421839_11166</name>
</gene>
<dbReference type="NCBIfam" id="TIGR00686">
    <property type="entry name" value="phnA"/>
    <property type="match status" value="1"/>
</dbReference>
<proteinExistence type="inferred from homology"/>
<keyword evidence="7" id="KW-1185">Reference proteome</keyword>
<dbReference type="PANTHER" id="PTHR30305">
    <property type="entry name" value="PROTEIN YJDM-RELATED"/>
    <property type="match status" value="1"/>
</dbReference>
<dbReference type="GO" id="GO:0016787">
    <property type="term" value="F:hydrolase activity"/>
    <property type="evidence" value="ECO:0007669"/>
    <property type="project" value="UniProtKB-KW"/>
</dbReference>
<dbReference type="STRING" id="306540.SAMN05421839_11166"/>
<evidence type="ECO:0000256" key="1">
    <source>
        <dbReference type="ARBA" id="ARBA00009248"/>
    </source>
</evidence>
<dbReference type="SUPFAM" id="SSF82057">
    <property type="entry name" value="Prokaryotic SH3-related domain"/>
    <property type="match status" value="1"/>
</dbReference>
<dbReference type="Proteomes" id="UP000321547">
    <property type="component" value="Unassembled WGS sequence"/>
</dbReference>
<dbReference type="Pfam" id="PF08274">
    <property type="entry name" value="Zn_Ribbon_YjdM"/>
    <property type="match status" value="1"/>
</dbReference>
<dbReference type="Gene3D" id="2.30.30.40">
    <property type="entry name" value="SH3 Domains"/>
    <property type="match status" value="1"/>
</dbReference>
<keyword evidence="5" id="KW-0378">Hydrolase</keyword>
<dbReference type="Proteomes" id="UP000242243">
    <property type="component" value="Unassembled WGS sequence"/>
</dbReference>
<evidence type="ECO:0000259" key="3">
    <source>
        <dbReference type="Pfam" id="PF08274"/>
    </source>
</evidence>
<comment type="similarity">
    <text evidence="1">Belongs to the YjdM family.</text>
</comment>
<dbReference type="RefSeq" id="WP_089831332.1">
    <property type="nucleotide sequence ID" value="NZ_BJWI01000010.1"/>
</dbReference>
<dbReference type="EMBL" id="BJWI01000010">
    <property type="protein sequence ID" value="GEM01483.1"/>
    <property type="molecule type" value="Genomic_DNA"/>
</dbReference>
<evidence type="ECO:0000313" key="4">
    <source>
        <dbReference type="EMBL" id="GEM01483.1"/>
    </source>
</evidence>
<dbReference type="InterPro" id="IPR013987">
    <property type="entry name" value="YjdM_N"/>
</dbReference>
<accession>A0A1I5NY45</accession>
<dbReference type="SUPFAM" id="SSF57783">
    <property type="entry name" value="Zinc beta-ribbon"/>
    <property type="match status" value="1"/>
</dbReference>
<name>A0A1I5NY45_9BACI</name>